<reference evidence="2" key="1">
    <citation type="submission" date="2020-10" db="EMBL/GenBank/DDBJ databases">
        <authorList>
            <person name="Han B."/>
            <person name="Lu T."/>
            <person name="Zhao Q."/>
            <person name="Huang X."/>
            <person name="Zhao Y."/>
        </authorList>
    </citation>
    <scope>NUCLEOTIDE SEQUENCE</scope>
</reference>
<organism evidence="2 3">
    <name type="scientific">Miscanthus lutarioriparius</name>
    <dbReference type="NCBI Taxonomy" id="422564"/>
    <lineage>
        <taxon>Eukaryota</taxon>
        <taxon>Viridiplantae</taxon>
        <taxon>Streptophyta</taxon>
        <taxon>Embryophyta</taxon>
        <taxon>Tracheophyta</taxon>
        <taxon>Spermatophyta</taxon>
        <taxon>Magnoliopsida</taxon>
        <taxon>Liliopsida</taxon>
        <taxon>Poales</taxon>
        <taxon>Poaceae</taxon>
        <taxon>PACMAD clade</taxon>
        <taxon>Panicoideae</taxon>
        <taxon>Andropogonodae</taxon>
        <taxon>Andropogoneae</taxon>
        <taxon>Saccharinae</taxon>
        <taxon>Miscanthus</taxon>
    </lineage>
</organism>
<name>A0A811SQS5_9POAL</name>
<accession>A0A811SQS5</accession>
<dbReference type="InterPro" id="IPR026960">
    <property type="entry name" value="RVT-Znf"/>
</dbReference>
<comment type="caution">
    <text evidence="2">The sequence shown here is derived from an EMBL/GenBank/DDBJ whole genome shotgun (WGS) entry which is preliminary data.</text>
</comment>
<dbReference type="EMBL" id="CAJGYO010000819">
    <property type="protein sequence ID" value="CAD6343674.1"/>
    <property type="molecule type" value="Genomic_DNA"/>
</dbReference>
<dbReference type="Proteomes" id="UP000604825">
    <property type="component" value="Unassembled WGS sequence"/>
</dbReference>
<protein>
    <recommendedName>
        <fullName evidence="1">Reverse transcriptase zinc-binding domain-containing protein</fullName>
    </recommendedName>
</protein>
<proteinExistence type="predicted"/>
<dbReference type="PANTHER" id="PTHR33116">
    <property type="entry name" value="REVERSE TRANSCRIPTASE ZINC-BINDING DOMAIN-CONTAINING PROTEIN-RELATED-RELATED"/>
    <property type="match status" value="1"/>
</dbReference>
<gene>
    <name evidence="2" type="ORF">NCGR_LOCUS67772</name>
</gene>
<evidence type="ECO:0000313" key="3">
    <source>
        <dbReference type="Proteomes" id="UP000604825"/>
    </source>
</evidence>
<dbReference type="AlphaFoldDB" id="A0A811SQS5"/>
<dbReference type="OrthoDB" id="786283at2759"/>
<evidence type="ECO:0000313" key="2">
    <source>
        <dbReference type="EMBL" id="CAD6343674.1"/>
    </source>
</evidence>
<dbReference type="PANTHER" id="PTHR33116:SF78">
    <property type="entry name" value="OS12G0587133 PROTEIN"/>
    <property type="match status" value="1"/>
</dbReference>
<dbReference type="Pfam" id="PF13966">
    <property type="entry name" value="zf-RVT"/>
    <property type="match status" value="1"/>
</dbReference>
<feature type="domain" description="Reverse transcriptase zinc-binding" evidence="1">
    <location>
        <begin position="398"/>
        <end position="470"/>
    </location>
</feature>
<evidence type="ECO:0000259" key="1">
    <source>
        <dbReference type="Pfam" id="PF13966"/>
    </source>
</evidence>
<sequence length="581" mass="67183">MSRKACFKFENQWLKVEGFREVVQAAWDKPQTGSSHTILSKKLAEIARALRAWSKPLFSNARLQLHIANEDGTLAWNNDGKQKVLQEYFENLIGKKEQRQRTFNWPGVQLNPLQQLPGLELDRPFTESEIEHAVKGLPNEKAPGPDGFTNDFYKQCWDIIKIDILVAFNAFHMHRNGALEHLNRAEVVLLPKIEVATEPKDFRPISLIHSFAKRLTKELDKLRRRFLWAGDKELTGENCKIAWTKVCMPTPNGGAGIIELERFSRALRLRWLWFYWDERGRSWRGLELPVDKQDIALFNAATSVTIGNGEKAIFWTSRWFLGEAPATLFPALFKHSKRNNRSVKDAITDHKWVRDVDHSMTVNIITEFVALWERLQGIELRPSEDDRKIWRHTADGQYMAKSAYQLQFIGTTKSMTADITWATKTPPKCRFFSWLMLQNRPNDYFCPLCIRNLETMYHLLQECCFSRIIWEKVGSWISAPALKPANWSQTVDFGQWFIDMGNSGQGAKREGVRSVTMLTVWDIWKERNNRVFGRTSRSPQQLFWAIQDEARMWIRAGNSGVEIIIPSTAQQQGSATAGHMI</sequence>
<keyword evidence="3" id="KW-1185">Reference proteome</keyword>